<dbReference type="AlphaFoldDB" id="A0A0G1XGC4"/>
<keyword evidence="3 5" id="KW-1133">Transmembrane helix</keyword>
<name>A0A0G1XGC4_9BACT</name>
<dbReference type="InterPro" id="IPR006603">
    <property type="entry name" value="PQ-loop_rpt"/>
</dbReference>
<dbReference type="Gene3D" id="1.20.1280.290">
    <property type="match status" value="1"/>
</dbReference>
<proteinExistence type="predicted"/>
<accession>A0A0G1XGC4</accession>
<feature type="transmembrane region" description="Helical" evidence="5">
    <location>
        <begin position="59"/>
        <end position="79"/>
    </location>
</feature>
<evidence type="ECO:0000256" key="5">
    <source>
        <dbReference type="SAM" id="Phobius"/>
    </source>
</evidence>
<evidence type="ECO:0000313" key="7">
    <source>
        <dbReference type="Proteomes" id="UP000034445"/>
    </source>
</evidence>
<dbReference type="Proteomes" id="UP000034445">
    <property type="component" value="Unassembled WGS sequence"/>
</dbReference>
<dbReference type="GO" id="GO:0016020">
    <property type="term" value="C:membrane"/>
    <property type="evidence" value="ECO:0007669"/>
    <property type="project" value="UniProtKB-SubCell"/>
</dbReference>
<reference evidence="6 7" key="1">
    <citation type="journal article" date="2015" name="Nature">
        <title>rRNA introns, odd ribosomes, and small enigmatic genomes across a large radiation of phyla.</title>
        <authorList>
            <person name="Brown C.T."/>
            <person name="Hug L.A."/>
            <person name="Thomas B.C."/>
            <person name="Sharon I."/>
            <person name="Castelle C.J."/>
            <person name="Singh A."/>
            <person name="Wilkins M.J."/>
            <person name="Williams K.H."/>
            <person name="Banfield J.F."/>
        </authorList>
    </citation>
    <scope>NUCLEOTIDE SEQUENCE [LARGE SCALE GENOMIC DNA]</scope>
</reference>
<evidence type="ECO:0000256" key="1">
    <source>
        <dbReference type="ARBA" id="ARBA00004141"/>
    </source>
</evidence>
<sequence length="107" mass="12190">MRHLHLRKRLSRALEPYPASTRGKRVLDAIIYFIGIVGPLAAIPQLVKIYSMHDASDISLISWSTWALFDIPWIIYGFVHKEPPLLIAYTLWLVFNTLVVVGAILYG</sequence>
<comment type="caution">
    <text evidence="6">The sequence shown here is derived from an EMBL/GenBank/DDBJ whole genome shotgun (WGS) entry which is preliminary data.</text>
</comment>
<evidence type="ECO:0000313" key="6">
    <source>
        <dbReference type="EMBL" id="KKW29970.1"/>
    </source>
</evidence>
<dbReference type="EMBL" id="LCRF01000058">
    <property type="protein sequence ID" value="KKW29970.1"/>
    <property type="molecule type" value="Genomic_DNA"/>
</dbReference>
<dbReference type="Pfam" id="PF04193">
    <property type="entry name" value="PQ-loop"/>
    <property type="match status" value="1"/>
</dbReference>
<protein>
    <recommendedName>
        <fullName evidence="8">MtN3/saliva family</fullName>
    </recommendedName>
</protein>
<comment type="subcellular location">
    <subcellularLocation>
        <location evidence="1">Membrane</location>
        <topology evidence="1">Multi-pass membrane protein</topology>
    </subcellularLocation>
</comment>
<keyword evidence="2 5" id="KW-0812">Transmembrane</keyword>
<evidence type="ECO:0000256" key="3">
    <source>
        <dbReference type="ARBA" id="ARBA00022989"/>
    </source>
</evidence>
<organism evidence="6 7">
    <name type="scientific">Candidatus Kaiserbacteria bacterium GW2011_GWC2_52_8b</name>
    <dbReference type="NCBI Taxonomy" id="1618676"/>
    <lineage>
        <taxon>Bacteria</taxon>
        <taxon>Candidatus Kaiseribacteriota</taxon>
    </lineage>
</organism>
<evidence type="ECO:0008006" key="8">
    <source>
        <dbReference type="Google" id="ProtNLM"/>
    </source>
</evidence>
<gene>
    <name evidence="6" type="ORF">UY74_C0058G0005</name>
</gene>
<evidence type="ECO:0000256" key="4">
    <source>
        <dbReference type="ARBA" id="ARBA00023136"/>
    </source>
</evidence>
<keyword evidence="4 5" id="KW-0472">Membrane</keyword>
<feature type="transmembrane region" description="Helical" evidence="5">
    <location>
        <begin position="29"/>
        <end position="47"/>
    </location>
</feature>
<evidence type="ECO:0000256" key="2">
    <source>
        <dbReference type="ARBA" id="ARBA00022692"/>
    </source>
</evidence>
<feature type="transmembrane region" description="Helical" evidence="5">
    <location>
        <begin position="86"/>
        <end position="106"/>
    </location>
</feature>